<protein>
    <submittedName>
        <fullName evidence="4">Inosine 5'-monophosphate dehydrogenase</fullName>
    </submittedName>
</protein>
<dbReference type="KEGG" id="bgok:Pr1d_48440"/>
<dbReference type="PANTHER" id="PTHR43080">
    <property type="entry name" value="CBS DOMAIN-CONTAINING PROTEIN CBSX3, MITOCHONDRIAL"/>
    <property type="match status" value="1"/>
</dbReference>
<evidence type="ECO:0000256" key="1">
    <source>
        <dbReference type="ARBA" id="ARBA00023122"/>
    </source>
</evidence>
<feature type="domain" description="CBS" evidence="3">
    <location>
        <begin position="15"/>
        <end position="74"/>
    </location>
</feature>
<sequence>MCEKTFVTLTADDIMQRDIITISPSNTLRDAMSLLTENHVTGLPVVDQHSRCIGLISATDILNFEQEHCEESEEGNSEEARYYDPEKERWESIRLSSFALEEFGDVRVEEVMASSLLWVERETLVREVAAKMCEAGVHRILVLDEGGQLYGIISAVDFVRLVAGDTR</sequence>
<dbReference type="InterPro" id="IPR000644">
    <property type="entry name" value="CBS_dom"/>
</dbReference>
<dbReference type="Pfam" id="PF00571">
    <property type="entry name" value="CBS"/>
    <property type="match status" value="2"/>
</dbReference>
<keyword evidence="5" id="KW-1185">Reference proteome</keyword>
<gene>
    <name evidence="4" type="ORF">Pr1d_48440</name>
</gene>
<name>A0A5B9QER0_9BACT</name>
<dbReference type="OrthoDB" id="9811720at2"/>
<reference evidence="4 5" key="1">
    <citation type="submission" date="2019-08" db="EMBL/GenBank/DDBJ databases">
        <title>Deep-cultivation of Planctomycetes and their phenomic and genomic characterization uncovers novel biology.</title>
        <authorList>
            <person name="Wiegand S."/>
            <person name="Jogler M."/>
            <person name="Boedeker C."/>
            <person name="Pinto D."/>
            <person name="Vollmers J."/>
            <person name="Rivas-Marin E."/>
            <person name="Kohn T."/>
            <person name="Peeters S.H."/>
            <person name="Heuer A."/>
            <person name="Rast P."/>
            <person name="Oberbeckmann S."/>
            <person name="Bunk B."/>
            <person name="Jeske O."/>
            <person name="Meyerdierks A."/>
            <person name="Storesund J.E."/>
            <person name="Kallscheuer N."/>
            <person name="Luecker S."/>
            <person name="Lage O.M."/>
            <person name="Pohl T."/>
            <person name="Merkel B.J."/>
            <person name="Hornburger P."/>
            <person name="Mueller R.-W."/>
            <person name="Bruemmer F."/>
            <person name="Labrenz M."/>
            <person name="Spormann A.M."/>
            <person name="Op den Camp H."/>
            <person name="Overmann J."/>
            <person name="Amann R."/>
            <person name="Jetten M.S.M."/>
            <person name="Mascher T."/>
            <person name="Medema M.H."/>
            <person name="Devos D.P."/>
            <person name="Kaster A.-K."/>
            <person name="Ovreas L."/>
            <person name="Rohde M."/>
            <person name="Galperin M.Y."/>
            <person name="Jogler C."/>
        </authorList>
    </citation>
    <scope>NUCLEOTIDE SEQUENCE [LARGE SCALE GENOMIC DNA]</scope>
    <source>
        <strain evidence="4 5">Pr1d</strain>
    </source>
</reference>
<dbReference type="PROSITE" id="PS51371">
    <property type="entry name" value="CBS"/>
    <property type="match status" value="2"/>
</dbReference>
<dbReference type="RefSeq" id="WP_148075733.1">
    <property type="nucleotide sequence ID" value="NZ_CP042913.1"/>
</dbReference>
<dbReference type="InterPro" id="IPR046342">
    <property type="entry name" value="CBS_dom_sf"/>
</dbReference>
<proteinExistence type="predicted"/>
<feature type="domain" description="CBS" evidence="3">
    <location>
        <begin position="112"/>
        <end position="167"/>
    </location>
</feature>
<evidence type="ECO:0000256" key="2">
    <source>
        <dbReference type="PROSITE-ProRule" id="PRU00703"/>
    </source>
</evidence>
<dbReference type="SUPFAM" id="SSF54631">
    <property type="entry name" value="CBS-domain pair"/>
    <property type="match status" value="1"/>
</dbReference>
<dbReference type="AlphaFoldDB" id="A0A5B9QER0"/>
<evidence type="ECO:0000313" key="5">
    <source>
        <dbReference type="Proteomes" id="UP000323917"/>
    </source>
</evidence>
<keyword evidence="1 2" id="KW-0129">CBS domain</keyword>
<dbReference type="Proteomes" id="UP000323917">
    <property type="component" value="Chromosome"/>
</dbReference>
<dbReference type="EMBL" id="CP042913">
    <property type="protein sequence ID" value="QEG37498.1"/>
    <property type="molecule type" value="Genomic_DNA"/>
</dbReference>
<organism evidence="4 5">
    <name type="scientific">Bythopirellula goksoeyrii</name>
    <dbReference type="NCBI Taxonomy" id="1400387"/>
    <lineage>
        <taxon>Bacteria</taxon>
        <taxon>Pseudomonadati</taxon>
        <taxon>Planctomycetota</taxon>
        <taxon>Planctomycetia</taxon>
        <taxon>Pirellulales</taxon>
        <taxon>Lacipirellulaceae</taxon>
        <taxon>Bythopirellula</taxon>
    </lineage>
</organism>
<evidence type="ECO:0000259" key="3">
    <source>
        <dbReference type="PROSITE" id="PS51371"/>
    </source>
</evidence>
<dbReference type="SMART" id="SM00116">
    <property type="entry name" value="CBS"/>
    <property type="match status" value="2"/>
</dbReference>
<accession>A0A5B9QER0</accession>
<dbReference type="PANTHER" id="PTHR43080:SF2">
    <property type="entry name" value="CBS DOMAIN-CONTAINING PROTEIN"/>
    <property type="match status" value="1"/>
</dbReference>
<dbReference type="InterPro" id="IPR051257">
    <property type="entry name" value="Diverse_CBS-Domain"/>
</dbReference>
<evidence type="ECO:0000313" key="4">
    <source>
        <dbReference type="EMBL" id="QEG37498.1"/>
    </source>
</evidence>
<dbReference type="Gene3D" id="3.10.580.10">
    <property type="entry name" value="CBS-domain"/>
    <property type="match status" value="1"/>
</dbReference>